<comment type="caution">
    <text evidence="1">The sequence shown here is derived from an EMBL/GenBank/DDBJ whole genome shotgun (WGS) entry which is preliminary data.</text>
</comment>
<accession>A0ABR4CN47</accession>
<reference evidence="1 2" key="1">
    <citation type="journal article" date="2024" name="Commun. Biol.">
        <title>Comparative genomic analysis of thermophilic fungi reveals convergent evolutionary adaptations and gene losses.</title>
        <authorList>
            <person name="Steindorff A.S."/>
            <person name="Aguilar-Pontes M.V."/>
            <person name="Robinson A.J."/>
            <person name="Andreopoulos B."/>
            <person name="LaButti K."/>
            <person name="Kuo A."/>
            <person name="Mondo S."/>
            <person name="Riley R."/>
            <person name="Otillar R."/>
            <person name="Haridas S."/>
            <person name="Lipzen A."/>
            <person name="Grimwood J."/>
            <person name="Schmutz J."/>
            <person name="Clum A."/>
            <person name="Reid I.D."/>
            <person name="Moisan M.C."/>
            <person name="Butler G."/>
            <person name="Nguyen T.T.M."/>
            <person name="Dewar K."/>
            <person name="Conant G."/>
            <person name="Drula E."/>
            <person name="Henrissat B."/>
            <person name="Hansel C."/>
            <person name="Singer S."/>
            <person name="Hutchinson M.I."/>
            <person name="de Vries R.P."/>
            <person name="Natvig D.O."/>
            <person name="Powell A.J."/>
            <person name="Tsang A."/>
            <person name="Grigoriev I.V."/>
        </authorList>
    </citation>
    <scope>NUCLEOTIDE SEQUENCE [LARGE SCALE GENOMIC DNA]</scope>
    <source>
        <strain evidence="1 2">CBS 494.80</strain>
    </source>
</reference>
<proteinExistence type="predicted"/>
<name>A0ABR4CN47_9HELO</name>
<evidence type="ECO:0000313" key="1">
    <source>
        <dbReference type="EMBL" id="KAL2071230.1"/>
    </source>
</evidence>
<dbReference type="Proteomes" id="UP001595075">
    <property type="component" value="Unassembled WGS sequence"/>
</dbReference>
<sequence length="123" mass="14087">MNYRSNVDLVIDFLFCNWTHTMDLTFHSFLRVPGLGIRQNIDNFSLTHLLVFPAPGLSTCLPGMTPKAFHMDTHFPTFTNWQLGRYHLSDVATPNSAILMERKSMCCVDPSSSVQNTMTWSWD</sequence>
<protein>
    <submittedName>
        <fullName evidence="1">Uncharacterized protein</fullName>
    </submittedName>
</protein>
<evidence type="ECO:0000313" key="2">
    <source>
        <dbReference type="Proteomes" id="UP001595075"/>
    </source>
</evidence>
<gene>
    <name evidence="1" type="ORF">VTL71DRAFT_12465</name>
</gene>
<dbReference type="EMBL" id="JAZHXI010000005">
    <property type="protein sequence ID" value="KAL2071230.1"/>
    <property type="molecule type" value="Genomic_DNA"/>
</dbReference>
<keyword evidence="2" id="KW-1185">Reference proteome</keyword>
<organism evidence="1 2">
    <name type="scientific">Oculimacula yallundae</name>
    <dbReference type="NCBI Taxonomy" id="86028"/>
    <lineage>
        <taxon>Eukaryota</taxon>
        <taxon>Fungi</taxon>
        <taxon>Dikarya</taxon>
        <taxon>Ascomycota</taxon>
        <taxon>Pezizomycotina</taxon>
        <taxon>Leotiomycetes</taxon>
        <taxon>Helotiales</taxon>
        <taxon>Ploettnerulaceae</taxon>
        <taxon>Oculimacula</taxon>
    </lineage>
</organism>